<organism evidence="2 3">
    <name type="scientific">candidate division WOR-3 bacterium 4484_100</name>
    <dbReference type="NCBI Taxonomy" id="1936077"/>
    <lineage>
        <taxon>Bacteria</taxon>
        <taxon>Bacteria division WOR-3</taxon>
    </lineage>
</organism>
<dbReference type="PANTHER" id="PTHR35024">
    <property type="entry name" value="HYPOTHETICAL CYTOSOLIC PROTEIN"/>
    <property type="match status" value="1"/>
</dbReference>
<evidence type="ECO:0000313" key="3">
    <source>
        <dbReference type="Proteomes" id="UP000191663"/>
    </source>
</evidence>
<dbReference type="Proteomes" id="UP000191663">
    <property type="component" value="Unassembled WGS sequence"/>
</dbReference>
<sequence length="65" mass="7017">MKGNIACRNAIVGGRVEGNINAQEIIEFQGGAEMLGDIVCKGLIVQKGVFFEGNCRMSQKTKEKS</sequence>
<accession>A0A1V4QFE7</accession>
<protein>
    <recommendedName>
        <fullName evidence="4">Cell shape determination protein CcmA</fullName>
    </recommendedName>
</protein>
<comment type="similarity">
    <text evidence="1">Belongs to the bactofilin family.</text>
</comment>
<dbReference type="AlphaFoldDB" id="A0A1V4QFE7"/>
<evidence type="ECO:0008006" key="4">
    <source>
        <dbReference type="Google" id="ProtNLM"/>
    </source>
</evidence>
<gene>
    <name evidence="2" type="ORF">BXT86_05580</name>
</gene>
<dbReference type="Pfam" id="PF04519">
    <property type="entry name" value="Bactofilin"/>
    <property type="match status" value="1"/>
</dbReference>
<evidence type="ECO:0000313" key="2">
    <source>
        <dbReference type="EMBL" id="OPX17605.1"/>
    </source>
</evidence>
<dbReference type="EMBL" id="MUKB01000102">
    <property type="protein sequence ID" value="OPX17605.1"/>
    <property type="molecule type" value="Genomic_DNA"/>
</dbReference>
<dbReference type="InterPro" id="IPR007607">
    <property type="entry name" value="BacA/B"/>
</dbReference>
<proteinExistence type="inferred from homology"/>
<reference evidence="3" key="1">
    <citation type="submission" date="2017-01" db="EMBL/GenBank/DDBJ databases">
        <title>Novel pathways for hydrocarbon cycling and metabolic interdependencies in hydrothermal sediment communities.</title>
        <authorList>
            <person name="Dombrowski N."/>
            <person name="Seitz K."/>
            <person name="Teske A."/>
            <person name="Baker B."/>
        </authorList>
    </citation>
    <scope>NUCLEOTIDE SEQUENCE [LARGE SCALE GENOMIC DNA]</scope>
</reference>
<comment type="caution">
    <text evidence="2">The sequence shown here is derived from an EMBL/GenBank/DDBJ whole genome shotgun (WGS) entry which is preliminary data.</text>
</comment>
<name>A0A1V4QFE7_UNCW3</name>
<evidence type="ECO:0000256" key="1">
    <source>
        <dbReference type="ARBA" id="ARBA00044755"/>
    </source>
</evidence>
<dbReference type="PANTHER" id="PTHR35024:SF4">
    <property type="entry name" value="POLYMER-FORMING CYTOSKELETAL PROTEIN"/>
    <property type="match status" value="1"/>
</dbReference>